<organism evidence="1">
    <name type="scientific">Anguilla anguilla</name>
    <name type="common">European freshwater eel</name>
    <name type="synonym">Muraena anguilla</name>
    <dbReference type="NCBI Taxonomy" id="7936"/>
    <lineage>
        <taxon>Eukaryota</taxon>
        <taxon>Metazoa</taxon>
        <taxon>Chordata</taxon>
        <taxon>Craniata</taxon>
        <taxon>Vertebrata</taxon>
        <taxon>Euteleostomi</taxon>
        <taxon>Actinopterygii</taxon>
        <taxon>Neopterygii</taxon>
        <taxon>Teleostei</taxon>
        <taxon>Anguilliformes</taxon>
        <taxon>Anguillidae</taxon>
        <taxon>Anguilla</taxon>
    </lineage>
</organism>
<sequence length="42" mass="4616">MRKAVTIQLNLPLCSDFNCYSGPDILLDKSHMVGKHILSSIG</sequence>
<reference evidence="1" key="2">
    <citation type="journal article" date="2015" name="Fish Shellfish Immunol.">
        <title>Early steps in the European eel (Anguilla anguilla)-Vibrio vulnificus interaction in the gills: Role of the RtxA13 toxin.</title>
        <authorList>
            <person name="Callol A."/>
            <person name="Pajuelo D."/>
            <person name="Ebbesson L."/>
            <person name="Teles M."/>
            <person name="MacKenzie S."/>
            <person name="Amaro C."/>
        </authorList>
    </citation>
    <scope>NUCLEOTIDE SEQUENCE</scope>
</reference>
<protein>
    <submittedName>
        <fullName evidence="1">Uncharacterized protein</fullName>
    </submittedName>
</protein>
<reference evidence="1" key="1">
    <citation type="submission" date="2014-11" db="EMBL/GenBank/DDBJ databases">
        <authorList>
            <person name="Amaro Gonzalez C."/>
        </authorList>
    </citation>
    <scope>NUCLEOTIDE SEQUENCE</scope>
</reference>
<name>A0A0E9RFD3_ANGAN</name>
<evidence type="ECO:0000313" key="1">
    <source>
        <dbReference type="EMBL" id="JAH27200.1"/>
    </source>
</evidence>
<proteinExistence type="predicted"/>
<dbReference type="EMBL" id="GBXM01081377">
    <property type="protein sequence ID" value="JAH27200.1"/>
    <property type="molecule type" value="Transcribed_RNA"/>
</dbReference>
<accession>A0A0E9RFD3</accession>
<dbReference type="AlphaFoldDB" id="A0A0E9RFD3"/>